<feature type="repeat" description="ANK" evidence="3">
    <location>
        <begin position="806"/>
        <end position="838"/>
    </location>
</feature>
<feature type="repeat" description="ANK" evidence="3">
    <location>
        <begin position="1144"/>
        <end position="1176"/>
    </location>
</feature>
<dbReference type="InterPro" id="IPR013087">
    <property type="entry name" value="Znf_C2H2_type"/>
</dbReference>
<feature type="repeat" description="ANK" evidence="3">
    <location>
        <begin position="1009"/>
        <end position="1041"/>
    </location>
</feature>
<dbReference type="SMART" id="SM00248">
    <property type="entry name" value="ANK"/>
    <property type="match status" value="8"/>
</dbReference>
<evidence type="ECO:0000256" key="4">
    <source>
        <dbReference type="SAM" id="MobiDB-lite"/>
    </source>
</evidence>
<feature type="compositionally biased region" description="Acidic residues" evidence="4">
    <location>
        <begin position="133"/>
        <end position="149"/>
    </location>
</feature>
<proteinExistence type="predicted"/>
<organism evidence="6 7">
    <name type="scientific">Apiosordaria backusii</name>
    <dbReference type="NCBI Taxonomy" id="314023"/>
    <lineage>
        <taxon>Eukaryota</taxon>
        <taxon>Fungi</taxon>
        <taxon>Dikarya</taxon>
        <taxon>Ascomycota</taxon>
        <taxon>Pezizomycotina</taxon>
        <taxon>Sordariomycetes</taxon>
        <taxon>Sordariomycetidae</taxon>
        <taxon>Sordariales</taxon>
        <taxon>Lasiosphaeriaceae</taxon>
        <taxon>Apiosordaria</taxon>
    </lineage>
</organism>
<feature type="compositionally biased region" description="Acidic residues" evidence="4">
    <location>
        <begin position="535"/>
        <end position="548"/>
    </location>
</feature>
<dbReference type="EMBL" id="JAUKTV010000003">
    <property type="protein sequence ID" value="KAK0742061.1"/>
    <property type="molecule type" value="Genomic_DNA"/>
</dbReference>
<evidence type="ECO:0000313" key="7">
    <source>
        <dbReference type="Proteomes" id="UP001172159"/>
    </source>
</evidence>
<dbReference type="Pfam" id="PF26082">
    <property type="entry name" value="zf-C2H2_AcuF"/>
    <property type="match status" value="1"/>
</dbReference>
<dbReference type="Gene3D" id="1.25.40.20">
    <property type="entry name" value="Ankyrin repeat-containing domain"/>
    <property type="match status" value="3"/>
</dbReference>
<accession>A0AA40EML6</accession>
<protein>
    <recommendedName>
        <fullName evidence="5">C2H2-type domain-containing protein</fullName>
    </recommendedName>
</protein>
<evidence type="ECO:0000256" key="2">
    <source>
        <dbReference type="ARBA" id="ARBA00023043"/>
    </source>
</evidence>
<dbReference type="InterPro" id="IPR036770">
    <property type="entry name" value="Ankyrin_rpt-contain_sf"/>
</dbReference>
<dbReference type="PANTHER" id="PTHR24173:SF74">
    <property type="entry name" value="ANKYRIN REPEAT DOMAIN-CONTAINING PROTEIN 16"/>
    <property type="match status" value="1"/>
</dbReference>
<dbReference type="AlphaFoldDB" id="A0AA40EML6"/>
<feature type="repeat" description="ANK" evidence="3">
    <location>
        <begin position="840"/>
        <end position="872"/>
    </location>
</feature>
<dbReference type="InterPro" id="IPR058925">
    <property type="entry name" value="zf-C2H2_AcuF"/>
</dbReference>
<dbReference type="Pfam" id="PF14616">
    <property type="entry name" value="Rua1_C"/>
    <property type="match status" value="1"/>
</dbReference>
<reference evidence="6" key="1">
    <citation type="submission" date="2023-06" db="EMBL/GenBank/DDBJ databases">
        <title>Genome-scale phylogeny and comparative genomics of the fungal order Sordariales.</title>
        <authorList>
            <consortium name="Lawrence Berkeley National Laboratory"/>
            <person name="Hensen N."/>
            <person name="Bonometti L."/>
            <person name="Westerberg I."/>
            <person name="Brannstrom I.O."/>
            <person name="Guillou S."/>
            <person name="Cros-Aarteil S."/>
            <person name="Calhoun S."/>
            <person name="Haridas S."/>
            <person name="Kuo A."/>
            <person name="Mondo S."/>
            <person name="Pangilinan J."/>
            <person name="Riley R."/>
            <person name="Labutti K."/>
            <person name="Andreopoulos B."/>
            <person name="Lipzen A."/>
            <person name="Chen C."/>
            <person name="Yanf M."/>
            <person name="Daum C."/>
            <person name="Ng V."/>
            <person name="Clum A."/>
            <person name="Steindorff A."/>
            <person name="Ohm R."/>
            <person name="Martin F."/>
            <person name="Silar P."/>
            <person name="Natvig D."/>
            <person name="Lalanne C."/>
            <person name="Gautier V."/>
            <person name="Ament-Velasquez S.L."/>
            <person name="Kruys A."/>
            <person name="Hutchinson M.I."/>
            <person name="Powell A.J."/>
            <person name="Barry K."/>
            <person name="Miller A.N."/>
            <person name="Grigoriev I.V."/>
            <person name="Debuchy R."/>
            <person name="Gladieux P."/>
            <person name="Thoren M.H."/>
            <person name="Johannesson H."/>
        </authorList>
    </citation>
    <scope>NUCLEOTIDE SEQUENCE</scope>
    <source>
        <strain evidence="6">CBS 540.89</strain>
    </source>
</reference>
<feature type="repeat" description="ANK" evidence="3">
    <location>
        <begin position="976"/>
        <end position="1008"/>
    </location>
</feature>
<dbReference type="InterPro" id="IPR028012">
    <property type="entry name" value="Rua1_C"/>
</dbReference>
<feature type="region of interest" description="Disordered" evidence="4">
    <location>
        <begin position="130"/>
        <end position="162"/>
    </location>
</feature>
<dbReference type="Gene3D" id="3.30.160.60">
    <property type="entry name" value="Classic Zinc Finger"/>
    <property type="match status" value="1"/>
</dbReference>
<sequence>MATLLGAAGPIMVEASKARRHLRELCDVVLTKTQETTVPEGVHGDAKYLTGCLDRFNIWAGSLGVFQKGEASLDARLSNHMLAREVIRLLKQLDAFTLDLRQIVDGERQQSTWTESSLQLFIDEFSDDLSASSDDEEEGALTPETDENDPASNTGPESDGIMTESMDLHFSVNESVTSLLRLSIQVHKSSRKSKFAKSSVDQNYAIGPDISHVRDAFPYLEVTQNDTLAVRLGKANAQRRQWLWYRRRHREKLSVDHSGTLGVADGGSLLPPGIWDQLRRDGGDGDDRLIALFSVDDVPSGSAAGRSFISGTKASTYRSHFTGASLLSPSIAPPDTLFERSSRATRSEQKLLVPEPPHDLVLGQPYFCRYCCNIIEISGKNAWQRHVYSDLSAYTCLSDTCEELFFESRGKWWAHEMTAHRKKWLCGLCQASLSSFGRMKDHIRVAHTDVRSDQISDLAHKFGRPVTFFDASECPLCDYSNILHQRGLTEDEIRHRPAEKFGLHLARHLEQLALFVLPNTDLIDEDDGLSGAGEGDSDSDGNDSDSEQVETLSDPDLIEKLAQLTVKEGGRDPKMLADSPDLAMRWQPPQDFTPPLEDFDAEDADSLPVRQEPIFGGDLHTPGWARGHGSKKEGFCARCPVSHWVNIADGSYRFHLTYFHGCPDSGVPLPRPSTIRPVSGEAKVWEAFCDACSAWRILKKTKRGWNWYRHWLTDHKEIVEERTQAVRSGNNPDVTPQVAALSQDPRFQALEISPPGEMADTTSRFSRLVDLAKNDQFEQLGIILKSAVGSQSRDDIRSLANKRTDKGETLLMLSAAHGSASTVQLLLDLGADPNVTAGGDSLTALDIAVDAGYFTIAQHLVARGADTSQSHVFKKIMSNDREYAGENTTEAVKSPTATAGASLNAVLRLGRAALAGDTDAAIQLLGNDDSGPSRYDIEEGDAFGCAPFLLASTKNHYKMMDLLLSRGANINTTSKHGWTPLMLASKRGDVDCVNYLLQNGADVNHLSPDRWTALAEATNNGFIAIMRLLLDAGADPEIRAQSDWAPLMHAAYRGDLEAVNILLESGASFEEISARDETVMLLAAAAGSASVVRRLLEAGCPPESTWSKSLMAEPRAIDDDPFSSESTETAALKLQERIERVYKVGWTPLMVACQVGSLDIVALLLDAGANYEPKSPMFKTALEIAKENGRTEVAEYLEKRLGS</sequence>
<gene>
    <name evidence="6" type="ORF">B0T21DRAFT_306459</name>
</gene>
<dbReference type="Proteomes" id="UP001172159">
    <property type="component" value="Unassembled WGS sequence"/>
</dbReference>
<dbReference type="PROSITE" id="PS00028">
    <property type="entry name" value="ZINC_FINGER_C2H2_1"/>
    <property type="match status" value="1"/>
</dbReference>
<evidence type="ECO:0000259" key="5">
    <source>
        <dbReference type="PROSITE" id="PS00028"/>
    </source>
</evidence>
<dbReference type="Pfam" id="PF12796">
    <property type="entry name" value="Ank_2"/>
    <property type="match status" value="4"/>
</dbReference>
<keyword evidence="7" id="KW-1185">Reference proteome</keyword>
<feature type="repeat" description="ANK" evidence="3">
    <location>
        <begin position="943"/>
        <end position="975"/>
    </location>
</feature>
<feature type="region of interest" description="Disordered" evidence="4">
    <location>
        <begin position="525"/>
        <end position="554"/>
    </location>
</feature>
<comment type="caution">
    <text evidence="6">The sequence shown here is derived from an EMBL/GenBank/DDBJ whole genome shotgun (WGS) entry which is preliminary data.</text>
</comment>
<name>A0AA40EML6_9PEZI</name>
<dbReference type="SUPFAM" id="SSF48403">
    <property type="entry name" value="Ankyrin repeat"/>
    <property type="match status" value="2"/>
</dbReference>
<keyword evidence="1" id="KW-0677">Repeat</keyword>
<dbReference type="PROSITE" id="PS50297">
    <property type="entry name" value="ANK_REP_REGION"/>
    <property type="match status" value="5"/>
</dbReference>
<feature type="domain" description="C2H2-type" evidence="5">
    <location>
        <begin position="426"/>
        <end position="447"/>
    </location>
</feature>
<feature type="repeat" description="ANK" evidence="3">
    <location>
        <begin position="1042"/>
        <end position="1074"/>
    </location>
</feature>
<evidence type="ECO:0000256" key="1">
    <source>
        <dbReference type="ARBA" id="ARBA00022737"/>
    </source>
</evidence>
<dbReference type="InterPro" id="IPR002110">
    <property type="entry name" value="Ankyrin_rpt"/>
</dbReference>
<dbReference type="PANTHER" id="PTHR24173">
    <property type="entry name" value="ANKYRIN REPEAT CONTAINING"/>
    <property type="match status" value="1"/>
</dbReference>
<keyword evidence="2 3" id="KW-0040">ANK repeat</keyword>
<dbReference type="PROSITE" id="PS50088">
    <property type="entry name" value="ANK_REPEAT"/>
    <property type="match status" value="7"/>
</dbReference>
<evidence type="ECO:0000313" key="6">
    <source>
        <dbReference type="EMBL" id="KAK0742061.1"/>
    </source>
</evidence>
<evidence type="ECO:0000256" key="3">
    <source>
        <dbReference type="PROSITE-ProRule" id="PRU00023"/>
    </source>
</evidence>